<gene>
    <name evidence="3" type="ORF">BHE16_10195</name>
</gene>
<evidence type="ECO:0000313" key="4">
    <source>
        <dbReference type="Proteomes" id="UP000183530"/>
    </source>
</evidence>
<dbReference type="AlphaFoldDB" id="A0A1L2ZQ43"/>
<keyword evidence="4" id="KW-1185">Reference proteome</keyword>
<dbReference type="PROSITE" id="PS51318">
    <property type="entry name" value="TAT"/>
    <property type="match status" value="1"/>
</dbReference>
<dbReference type="Gene3D" id="3.60.21.10">
    <property type="match status" value="1"/>
</dbReference>
<organism evidence="3 4">
    <name type="scientific">Neomicrococcus aestuarii</name>
    <dbReference type="NCBI Taxonomy" id="556325"/>
    <lineage>
        <taxon>Bacteria</taxon>
        <taxon>Bacillati</taxon>
        <taxon>Actinomycetota</taxon>
        <taxon>Actinomycetes</taxon>
        <taxon>Micrococcales</taxon>
        <taxon>Micrococcaceae</taxon>
        <taxon>Neomicrococcus</taxon>
    </lineage>
</organism>
<dbReference type="GO" id="GO:0016788">
    <property type="term" value="F:hydrolase activity, acting on ester bonds"/>
    <property type="evidence" value="ECO:0007669"/>
    <property type="project" value="TreeGrafter"/>
</dbReference>
<evidence type="ECO:0000259" key="2">
    <source>
        <dbReference type="Pfam" id="PF00149"/>
    </source>
</evidence>
<keyword evidence="1" id="KW-0732">Signal</keyword>
<feature type="chain" id="PRO_5013199362" evidence="1">
    <location>
        <begin position="33"/>
        <end position="395"/>
    </location>
</feature>
<dbReference type="PANTHER" id="PTHR32440">
    <property type="entry name" value="PHOSPHATASE DCR2-RELATED-RELATED"/>
    <property type="match status" value="1"/>
</dbReference>
<accession>A0A1L2ZQ43</accession>
<dbReference type="CDD" id="cd07383">
    <property type="entry name" value="MPP_Dcr2"/>
    <property type="match status" value="1"/>
</dbReference>
<sequence length="395" mass="43286">MSKNLVGRRGVLAGTGIAAAAGVLAMAPGANATVTTAKGSAPKNMPLAFNADGKFKIVQFNDTQDGRLTDRRTIELMEKVLDTEKPGFALINGDVINGSPRTAKEVKEAYNNVVMPMESRGIKWAVTFGNHDEDSLSNQTGMREEEIVAFLQQYKHNLNPSPVKGVYGHCNAQLLIRSASKNTAAFGIWLLDSNRYAPDTLGGQNFDGLMGYDWIRPNQIQWYTEASEATERKFGKKIQSLMFFHIPTFEHHHMWFGQQFSSDEAGVAAAKVKHSIEGEKHEEVYTGAFNSGIYAAAQERGDVRGMYCGHDHINTYKGDYFGIELGYGPGTGYGTYGLGGVENHRLRGARVFELDESVATVYAGTRTVFAKDLGVDTTNGDQRLTTPVAFPSYVK</sequence>
<dbReference type="InterPro" id="IPR006311">
    <property type="entry name" value="TAT_signal"/>
</dbReference>
<name>A0A1L2ZQ43_9MICC</name>
<dbReference type="PANTHER" id="PTHR32440:SF0">
    <property type="entry name" value="PHOSPHATASE DCR2-RELATED"/>
    <property type="match status" value="1"/>
</dbReference>
<dbReference type="STRING" id="556325.BHE16_10195"/>
<proteinExistence type="predicted"/>
<dbReference type="GO" id="GO:0005737">
    <property type="term" value="C:cytoplasm"/>
    <property type="evidence" value="ECO:0007669"/>
    <property type="project" value="TreeGrafter"/>
</dbReference>
<reference evidence="3 4" key="1">
    <citation type="submission" date="2016-11" db="EMBL/GenBank/DDBJ databases">
        <title>Genome sequencing of Zhihengliuella aestuarii B18 antagonistic to Plasmodiophora brassicae.</title>
        <authorList>
            <person name="Luo Y."/>
        </authorList>
    </citation>
    <scope>NUCLEOTIDE SEQUENCE [LARGE SCALE GENOMIC DNA]</scope>
    <source>
        <strain evidence="3 4">B18</strain>
    </source>
</reference>
<evidence type="ECO:0000256" key="1">
    <source>
        <dbReference type="SAM" id="SignalP"/>
    </source>
</evidence>
<feature type="signal peptide" evidence="1">
    <location>
        <begin position="1"/>
        <end position="32"/>
    </location>
</feature>
<feature type="domain" description="Calcineurin-like phosphoesterase" evidence="2">
    <location>
        <begin position="55"/>
        <end position="313"/>
    </location>
</feature>
<evidence type="ECO:0000313" key="3">
    <source>
        <dbReference type="EMBL" id="APF41300.1"/>
    </source>
</evidence>
<dbReference type="KEGG" id="nae:BHE16_10195"/>
<dbReference type="InterPro" id="IPR029052">
    <property type="entry name" value="Metallo-depent_PP-like"/>
</dbReference>
<dbReference type="InterPro" id="IPR004843">
    <property type="entry name" value="Calcineurin-like_PHP"/>
</dbReference>
<dbReference type="Proteomes" id="UP000183530">
    <property type="component" value="Chromosome"/>
</dbReference>
<dbReference type="SUPFAM" id="SSF56300">
    <property type="entry name" value="Metallo-dependent phosphatases"/>
    <property type="match status" value="1"/>
</dbReference>
<protein>
    <submittedName>
        <fullName evidence="3">Phosphoesterase</fullName>
    </submittedName>
</protein>
<dbReference type="RefSeq" id="WP_071894768.1">
    <property type="nucleotide sequence ID" value="NZ_CP018135.1"/>
</dbReference>
<dbReference type="EMBL" id="CP018135">
    <property type="protein sequence ID" value="APF41300.1"/>
    <property type="molecule type" value="Genomic_DNA"/>
</dbReference>
<dbReference type="Pfam" id="PF00149">
    <property type="entry name" value="Metallophos"/>
    <property type="match status" value="1"/>
</dbReference>
<dbReference type="OrthoDB" id="9816081at2"/>